<keyword evidence="1" id="KW-0732">Signal</keyword>
<proteinExistence type="predicted"/>
<dbReference type="PANTHER" id="PTHR39602:SF2">
    <property type="entry name" value="ACW-9"/>
    <property type="match status" value="1"/>
</dbReference>
<name>A0A8H5YGZ7_9HYPO</name>
<comment type="caution">
    <text evidence="2">The sequence shown here is derived from an EMBL/GenBank/DDBJ whole genome shotgun (WGS) entry which is preliminary data.</text>
</comment>
<feature type="signal peptide" evidence="1">
    <location>
        <begin position="1"/>
        <end position="22"/>
    </location>
</feature>
<feature type="chain" id="PRO_5034712879" evidence="1">
    <location>
        <begin position="23"/>
        <end position="352"/>
    </location>
</feature>
<keyword evidence="3" id="KW-1185">Reference proteome</keyword>
<dbReference type="PANTHER" id="PTHR39602">
    <property type="entry name" value="ACW-9"/>
    <property type="match status" value="1"/>
</dbReference>
<protein>
    <submittedName>
        <fullName evidence="2">Cell wall glycoprotein</fullName>
    </submittedName>
</protein>
<reference evidence="2 3" key="1">
    <citation type="submission" date="2020-05" db="EMBL/GenBank/DDBJ databases">
        <title>Identification and distribution of gene clusters putatively required for synthesis of sphingolipid metabolism inhibitors in phylogenetically diverse species of the filamentous fungus Fusarium.</title>
        <authorList>
            <person name="Kim H.-S."/>
            <person name="Busman M."/>
            <person name="Brown D.W."/>
            <person name="Divon H."/>
            <person name="Uhlig S."/>
            <person name="Proctor R.H."/>
        </authorList>
    </citation>
    <scope>NUCLEOTIDE SEQUENCE [LARGE SCALE GENOMIC DNA]</scope>
    <source>
        <strain evidence="2 3">NRRL 66235</strain>
    </source>
</reference>
<dbReference type="AlphaFoldDB" id="A0A8H5YGZ7"/>
<gene>
    <name evidence="2" type="ORF">FMUND_8419</name>
</gene>
<organism evidence="2 3">
    <name type="scientific">Fusarium mundagurra</name>
    <dbReference type="NCBI Taxonomy" id="1567541"/>
    <lineage>
        <taxon>Eukaryota</taxon>
        <taxon>Fungi</taxon>
        <taxon>Dikarya</taxon>
        <taxon>Ascomycota</taxon>
        <taxon>Pezizomycotina</taxon>
        <taxon>Sordariomycetes</taxon>
        <taxon>Hypocreomycetidae</taxon>
        <taxon>Hypocreales</taxon>
        <taxon>Nectriaceae</taxon>
        <taxon>Fusarium</taxon>
        <taxon>Fusarium fujikuroi species complex</taxon>
    </lineage>
</organism>
<dbReference type="EMBL" id="JAAOAN010000280">
    <property type="protein sequence ID" value="KAF5712473.1"/>
    <property type="molecule type" value="Genomic_DNA"/>
</dbReference>
<dbReference type="OrthoDB" id="3836772at2759"/>
<accession>A0A8H5YGZ7</accession>
<evidence type="ECO:0000313" key="3">
    <source>
        <dbReference type="Proteomes" id="UP000544331"/>
    </source>
</evidence>
<evidence type="ECO:0000256" key="1">
    <source>
        <dbReference type="SAM" id="SignalP"/>
    </source>
</evidence>
<sequence>MVSNTRSVFVGLMLSAAQLSSASPAAASDTAFSSPIYPTATDSIPALPSSTDECLAKCNAAHDKCNTAPGANHATCAAEYAECLGYNPYGSGSLVAPTACSHSAKPTATETAKAGDCLEKCNKAHDACNEAPDANHATCAAEWADCLGYNPYDGPGGSLVEPTACSHSAKPTATETVKAGDCLEKCNKAHDACNEAPNANHATCAAEWADCLGYNPYDGPGGSLVEPTACAHSGKPTGTHSATATASAHAGDCLEKCNKAHDACNEAPNANHATCAAEWADCLGYNPYDGPGGSLVEPTACAAHTTMASATGTGTSKPAKSSEPAVVVNGAGSLSGKVAGLVGAIGAAVALL</sequence>
<dbReference type="Proteomes" id="UP000544331">
    <property type="component" value="Unassembled WGS sequence"/>
</dbReference>
<evidence type="ECO:0000313" key="2">
    <source>
        <dbReference type="EMBL" id="KAF5712473.1"/>
    </source>
</evidence>